<dbReference type="PANTHER" id="PTHR38926:SF5">
    <property type="entry name" value="F-BOX AND LEUCINE-RICH REPEAT PROTEIN 6"/>
    <property type="match status" value="1"/>
</dbReference>
<organism evidence="1 2">
    <name type="scientific">Mycena chlorophos</name>
    <name type="common">Agaric fungus</name>
    <name type="synonym">Agaricus chlorophos</name>
    <dbReference type="NCBI Taxonomy" id="658473"/>
    <lineage>
        <taxon>Eukaryota</taxon>
        <taxon>Fungi</taxon>
        <taxon>Dikarya</taxon>
        <taxon>Basidiomycota</taxon>
        <taxon>Agaricomycotina</taxon>
        <taxon>Agaricomycetes</taxon>
        <taxon>Agaricomycetidae</taxon>
        <taxon>Agaricales</taxon>
        <taxon>Marasmiineae</taxon>
        <taxon>Mycenaceae</taxon>
        <taxon>Mycena</taxon>
    </lineage>
</organism>
<accession>A0A8H6SHW4</accession>
<dbReference type="PANTHER" id="PTHR38926">
    <property type="entry name" value="F-BOX DOMAIN CONTAINING PROTEIN, EXPRESSED"/>
    <property type="match status" value="1"/>
</dbReference>
<dbReference type="InterPro" id="IPR032675">
    <property type="entry name" value="LRR_dom_sf"/>
</dbReference>
<evidence type="ECO:0008006" key="3">
    <source>
        <dbReference type="Google" id="ProtNLM"/>
    </source>
</evidence>
<comment type="caution">
    <text evidence="1">The sequence shown here is derived from an EMBL/GenBank/DDBJ whole genome shotgun (WGS) entry which is preliminary data.</text>
</comment>
<dbReference type="SUPFAM" id="SSF52047">
    <property type="entry name" value="RNI-like"/>
    <property type="match status" value="1"/>
</dbReference>
<evidence type="ECO:0000313" key="2">
    <source>
        <dbReference type="Proteomes" id="UP000613580"/>
    </source>
</evidence>
<dbReference type="Proteomes" id="UP000613580">
    <property type="component" value="Unassembled WGS sequence"/>
</dbReference>
<reference evidence="1" key="1">
    <citation type="submission" date="2020-05" db="EMBL/GenBank/DDBJ databases">
        <title>Mycena genomes resolve the evolution of fungal bioluminescence.</title>
        <authorList>
            <person name="Tsai I.J."/>
        </authorList>
    </citation>
    <scope>NUCLEOTIDE SEQUENCE</scope>
    <source>
        <strain evidence="1">110903Hualien_Pintung</strain>
    </source>
</reference>
<keyword evidence="2" id="KW-1185">Reference proteome</keyword>
<dbReference type="Gene3D" id="3.80.10.10">
    <property type="entry name" value="Ribonuclease Inhibitor"/>
    <property type="match status" value="1"/>
</dbReference>
<name>A0A8H6SHW4_MYCCL</name>
<sequence>MSAFDAPMQLTHVCRDWRVLVLDTSAMWARIHIAVPVPSSWPSLPSLDLFKLKTQQRTEATRTWLDRSGRHPLAISFYHECDEHPARRDPSLRSDSELLQLIMRYSSRWQTIRLMFPFYDPFAPEGSELHIFNTVAQLTPSSLPNLVSFTIDTNSWSTNHVIPWDSLQLLRAQSLKHLAVPIYTPGTQLIDVSAQWAGLTSLEVTYALQTADIPPSEILVVLEKCSGLRTLKLVNSVPWDGPGGHTNVPLTAPDAVLCPELRDLQLVSTSAILSFIYCPQLRHLDLVDRSPGCHGRLPAEDAQALRNGPTVEQLRSVFSTAPLLQTLRFHVGIPEVHGKLETLMEALPPTLSTLEIIDSGVEKQVTDELITNLGASQRCPRLAELVLRRCQLVSSKAIAAFLRSRCGPGDHSNPESSFRRLHSQYTTMPEDLDVYTEQVRGFMDAGIEVVIKASFKNGRFFSLFRGLELARGEHDLIFPQSYIDDDEQNWR</sequence>
<dbReference type="AlphaFoldDB" id="A0A8H6SHW4"/>
<dbReference type="EMBL" id="JACAZE010000014">
    <property type="protein sequence ID" value="KAF7299751.1"/>
    <property type="molecule type" value="Genomic_DNA"/>
</dbReference>
<protein>
    <recommendedName>
        <fullName evidence="3">F-box domain-containing protein</fullName>
    </recommendedName>
</protein>
<evidence type="ECO:0000313" key="1">
    <source>
        <dbReference type="EMBL" id="KAF7299751.1"/>
    </source>
</evidence>
<dbReference type="OrthoDB" id="3365698at2759"/>
<proteinExistence type="predicted"/>
<gene>
    <name evidence="1" type="ORF">HMN09_00981000</name>
</gene>